<dbReference type="PROSITE" id="PS01124">
    <property type="entry name" value="HTH_ARAC_FAMILY_2"/>
    <property type="match status" value="1"/>
</dbReference>
<evidence type="ECO:0000259" key="12">
    <source>
        <dbReference type="PROSITE" id="PS50110"/>
    </source>
</evidence>
<dbReference type="Proteomes" id="UP000005561">
    <property type="component" value="Unassembled WGS sequence"/>
</dbReference>
<dbReference type="SUPFAM" id="SSF46689">
    <property type="entry name" value="Homeodomain-like"/>
    <property type="match status" value="2"/>
</dbReference>
<dbReference type="GO" id="GO:0043565">
    <property type="term" value="F:sequence-specific DNA binding"/>
    <property type="evidence" value="ECO:0007669"/>
    <property type="project" value="InterPro"/>
</dbReference>
<feature type="domain" description="Response regulatory" evidence="12">
    <location>
        <begin position="44"/>
        <end position="161"/>
    </location>
</feature>
<dbReference type="Gene3D" id="1.10.10.60">
    <property type="entry name" value="Homeodomain-like"/>
    <property type="match status" value="2"/>
</dbReference>
<dbReference type="SUPFAM" id="SSF52172">
    <property type="entry name" value="CheY-like"/>
    <property type="match status" value="1"/>
</dbReference>
<dbReference type="GO" id="GO:0000160">
    <property type="term" value="P:phosphorelay signal transduction system"/>
    <property type="evidence" value="ECO:0007669"/>
    <property type="project" value="UniProtKB-KW"/>
</dbReference>
<evidence type="ECO:0000256" key="9">
    <source>
        <dbReference type="ARBA" id="ARBA00024867"/>
    </source>
</evidence>
<gene>
    <name evidence="13" type="ORF">BRYFOR_08104</name>
</gene>
<keyword evidence="3" id="KW-0963">Cytoplasm</keyword>
<dbReference type="InterPro" id="IPR001789">
    <property type="entry name" value="Sig_transdc_resp-reg_receiver"/>
</dbReference>
<dbReference type="STRING" id="168384.SAMN05660368_00679"/>
<keyword evidence="6" id="KW-0805">Transcription regulation</keyword>
<dbReference type="PRINTS" id="PR00032">
    <property type="entry name" value="HTHARAC"/>
</dbReference>
<comment type="subcellular location">
    <subcellularLocation>
        <location evidence="1">Cytoplasm</location>
    </subcellularLocation>
</comment>
<evidence type="ECO:0000256" key="6">
    <source>
        <dbReference type="ARBA" id="ARBA00023015"/>
    </source>
</evidence>
<dbReference type="eggNOG" id="COG4753">
    <property type="taxonomic scope" value="Bacteria"/>
</dbReference>
<dbReference type="GO" id="GO:0003700">
    <property type="term" value="F:DNA-binding transcription factor activity"/>
    <property type="evidence" value="ECO:0007669"/>
    <property type="project" value="InterPro"/>
</dbReference>
<keyword evidence="4 10" id="KW-0597">Phosphoprotein</keyword>
<dbReference type="InterPro" id="IPR009057">
    <property type="entry name" value="Homeodomain-like_sf"/>
</dbReference>
<evidence type="ECO:0000256" key="7">
    <source>
        <dbReference type="ARBA" id="ARBA00023125"/>
    </source>
</evidence>
<feature type="domain" description="HTH araC/xylS-type" evidence="11">
    <location>
        <begin position="470"/>
        <end position="569"/>
    </location>
</feature>
<reference evidence="13" key="1">
    <citation type="submission" date="2009-07" db="EMBL/GenBank/DDBJ databases">
        <authorList>
            <person name="Weinstock G."/>
            <person name="Sodergren E."/>
            <person name="Clifton S."/>
            <person name="Fulton L."/>
            <person name="Fulton B."/>
            <person name="Courtney L."/>
            <person name="Fronick C."/>
            <person name="Harrison M."/>
            <person name="Strong C."/>
            <person name="Farmer C."/>
            <person name="Delahaunty K."/>
            <person name="Markovic C."/>
            <person name="Hall O."/>
            <person name="Minx P."/>
            <person name="Tomlinson C."/>
            <person name="Mitreva M."/>
            <person name="Nelson J."/>
            <person name="Hou S."/>
            <person name="Wollam A."/>
            <person name="Pepin K.H."/>
            <person name="Johnson M."/>
            <person name="Bhonagiri V."/>
            <person name="Nash W.E."/>
            <person name="Warren W."/>
            <person name="Chinwalla A."/>
            <person name="Mardis E.R."/>
            <person name="Wilson R.K."/>
        </authorList>
    </citation>
    <scope>NUCLEOTIDE SEQUENCE [LARGE SCALE GENOMIC DNA]</scope>
    <source>
        <strain evidence="13">DSM 14469</strain>
    </source>
</reference>
<dbReference type="InterPro" id="IPR011006">
    <property type="entry name" value="CheY-like_superfamily"/>
</dbReference>
<evidence type="ECO:0000256" key="8">
    <source>
        <dbReference type="ARBA" id="ARBA00023163"/>
    </source>
</evidence>
<evidence type="ECO:0000256" key="10">
    <source>
        <dbReference type="PROSITE-ProRule" id="PRU00169"/>
    </source>
</evidence>
<dbReference type="InterPro" id="IPR020449">
    <property type="entry name" value="Tscrpt_reg_AraC-type_HTH"/>
</dbReference>
<dbReference type="Gene3D" id="3.40.50.2300">
    <property type="match status" value="1"/>
</dbReference>
<keyword evidence="5" id="KW-0902">Two-component regulatory system</keyword>
<feature type="modified residue" description="4-aspartylphosphate" evidence="10">
    <location>
        <position position="96"/>
    </location>
</feature>
<dbReference type="SMART" id="SM00342">
    <property type="entry name" value="HTH_ARAC"/>
    <property type="match status" value="1"/>
</dbReference>
<dbReference type="EMBL" id="ACCL02000014">
    <property type="protein sequence ID" value="EET59980.1"/>
    <property type="molecule type" value="Genomic_DNA"/>
</dbReference>
<keyword evidence="8" id="KW-0804">Transcription</keyword>
<dbReference type="Pfam" id="PF12833">
    <property type="entry name" value="HTH_18"/>
    <property type="match status" value="1"/>
</dbReference>
<dbReference type="PANTHER" id="PTHR42713">
    <property type="entry name" value="HISTIDINE KINASE-RELATED"/>
    <property type="match status" value="1"/>
</dbReference>
<evidence type="ECO:0000313" key="14">
    <source>
        <dbReference type="Proteomes" id="UP000005561"/>
    </source>
</evidence>
<comment type="caution">
    <text evidence="13">The sequence shown here is derived from an EMBL/GenBank/DDBJ whole genome shotgun (WGS) entry which is preliminary data.</text>
</comment>
<dbReference type="AlphaFoldDB" id="C6LHJ3"/>
<dbReference type="PROSITE" id="PS50110">
    <property type="entry name" value="RESPONSE_REGULATORY"/>
    <property type="match status" value="1"/>
</dbReference>
<evidence type="ECO:0000256" key="2">
    <source>
        <dbReference type="ARBA" id="ARBA00018672"/>
    </source>
</evidence>
<keyword evidence="14" id="KW-1185">Reference proteome</keyword>
<dbReference type="GO" id="GO:0005737">
    <property type="term" value="C:cytoplasm"/>
    <property type="evidence" value="ECO:0007669"/>
    <property type="project" value="UniProtKB-SubCell"/>
</dbReference>
<dbReference type="Pfam" id="PF17853">
    <property type="entry name" value="GGDEF_2"/>
    <property type="match status" value="1"/>
</dbReference>
<proteinExistence type="predicted"/>
<evidence type="ECO:0000256" key="5">
    <source>
        <dbReference type="ARBA" id="ARBA00023012"/>
    </source>
</evidence>
<dbReference type="CDD" id="cd17536">
    <property type="entry name" value="REC_YesN-like"/>
    <property type="match status" value="1"/>
</dbReference>
<evidence type="ECO:0000259" key="11">
    <source>
        <dbReference type="PROSITE" id="PS01124"/>
    </source>
</evidence>
<evidence type="ECO:0000256" key="4">
    <source>
        <dbReference type="ARBA" id="ARBA00022553"/>
    </source>
</evidence>
<sequence>MMPDARRKKSAGIIVWLFVSDSMIPEIKDRKISRRIIMETNNYTVLLVDDEEEVTQIIMKKIDWEGMGFSVIGSASNGVKALELVEEYQPDVVMTDIRMPYMDGMELAGRIKAEFPTTKILLFTGFDEFEYAKEAVRLEVEEYILKPVNAPELTRVFSRVKAKLDQEISEKRNVEILQKYYTESLPLLQTNFYSTLIEGRIPEEELPKYLEDYQISFSGSCYCCLVIHTSASQVPEEMSPLLLAASVQKQVEERLVQKWQAKSFFYLGNMVLIAQLENENDVSEVTDECDRFCRYVRRIVGAVVTVGIGRVCHSVLELAQSYSGAREAVSYRGIYGAARAINIQEIVPQEPGKIDTEAEAELSNLLKAIRLGSAAEVQEAAEKYLKRIASPVNSLQQYQIHIMELVSALYRFLANNDISTGALSGDMKKLYNYLLELEPDTLQKWLTETGLSLRSQLISARSSSTKSYIRKAKEYVHSNYADETLSLDSICELLGVSNSYFSTTFKRETGKSFTTYLTDFRMEQASRMLIETNEKSYVIAKSVGYTDSNYFSYVFKRCFGVSPSKYRTEHTKE</sequence>
<dbReference type="eggNOG" id="COG2207">
    <property type="taxonomic scope" value="Bacteria"/>
</dbReference>
<evidence type="ECO:0000313" key="13">
    <source>
        <dbReference type="EMBL" id="EET59980.1"/>
    </source>
</evidence>
<organism evidence="13 14">
    <name type="scientific">Marvinbryantia formatexigens DSM 14469</name>
    <dbReference type="NCBI Taxonomy" id="478749"/>
    <lineage>
        <taxon>Bacteria</taxon>
        <taxon>Bacillati</taxon>
        <taxon>Bacillota</taxon>
        <taxon>Clostridia</taxon>
        <taxon>Lachnospirales</taxon>
        <taxon>Lachnospiraceae</taxon>
        <taxon>Marvinbryantia</taxon>
    </lineage>
</organism>
<comment type="function">
    <text evidence="9">May play the central regulatory role in sporulation. It may be an element of the effector pathway responsible for the activation of sporulation genes in response to nutritional stress. Spo0A may act in concert with spo0H (a sigma factor) to control the expression of some genes that are critical to the sporulation process.</text>
</comment>
<dbReference type="InterPro" id="IPR051552">
    <property type="entry name" value="HptR"/>
</dbReference>
<protein>
    <recommendedName>
        <fullName evidence="2">Stage 0 sporulation protein A homolog</fullName>
    </recommendedName>
</protein>
<evidence type="ECO:0000256" key="1">
    <source>
        <dbReference type="ARBA" id="ARBA00004496"/>
    </source>
</evidence>
<dbReference type="Pfam" id="PF00072">
    <property type="entry name" value="Response_reg"/>
    <property type="match status" value="1"/>
</dbReference>
<dbReference type="InterPro" id="IPR018060">
    <property type="entry name" value="HTH_AraC"/>
</dbReference>
<name>C6LHJ3_9FIRM</name>
<dbReference type="SMART" id="SM00448">
    <property type="entry name" value="REC"/>
    <property type="match status" value="1"/>
</dbReference>
<keyword evidence="7" id="KW-0238">DNA-binding</keyword>
<dbReference type="InterPro" id="IPR041522">
    <property type="entry name" value="CdaR_GGDEF"/>
</dbReference>
<dbReference type="PANTHER" id="PTHR42713:SF3">
    <property type="entry name" value="TRANSCRIPTIONAL REGULATORY PROTEIN HPTR"/>
    <property type="match status" value="1"/>
</dbReference>
<evidence type="ECO:0000256" key="3">
    <source>
        <dbReference type="ARBA" id="ARBA00022490"/>
    </source>
</evidence>
<accession>C6LHJ3</accession>